<evidence type="ECO:0000313" key="2">
    <source>
        <dbReference type="Proteomes" id="UP001519460"/>
    </source>
</evidence>
<protein>
    <submittedName>
        <fullName evidence="1">Uncharacterized protein</fullName>
    </submittedName>
</protein>
<dbReference type="AlphaFoldDB" id="A0ABD0KIR8"/>
<accession>A0ABD0KIR8</accession>
<keyword evidence="2" id="KW-1185">Reference proteome</keyword>
<name>A0ABD0KIR8_9CAEN</name>
<gene>
    <name evidence="1" type="ORF">BaRGS_00021754</name>
</gene>
<sequence length="280" mass="31163">MHFISGCNKCGEIGLRNTLSAAAIVSLEHDAEEINQKKLKDDCLVSNTPQEETLKEKFRKSVSTLLNTPGGGVVIIHAHNVRFIDHFNSAIQDKVKQLIPDGSSYSDNFQCSVFDAEHISFAVKPRKGRLGVSTVESYIKSSADAGLCTPTQTEMIARVKKLSEEPPASRPPNVTASVKLIKGEEVFIDGTPFCESSSRQAKDVKRKELTEGKEFPQHNYWDQHKVRDCISGMSGVDTGGHLFLGVHEEKKKGKKRCRPNNDLLGSWIHTHEGREAHRDW</sequence>
<proteinExistence type="predicted"/>
<dbReference type="EMBL" id="JACVVK020000170">
    <property type="protein sequence ID" value="KAK7487084.1"/>
    <property type="molecule type" value="Genomic_DNA"/>
</dbReference>
<evidence type="ECO:0000313" key="1">
    <source>
        <dbReference type="EMBL" id="KAK7487084.1"/>
    </source>
</evidence>
<dbReference type="Proteomes" id="UP001519460">
    <property type="component" value="Unassembled WGS sequence"/>
</dbReference>
<comment type="caution">
    <text evidence="1">The sequence shown here is derived from an EMBL/GenBank/DDBJ whole genome shotgun (WGS) entry which is preliminary data.</text>
</comment>
<organism evidence="1 2">
    <name type="scientific">Batillaria attramentaria</name>
    <dbReference type="NCBI Taxonomy" id="370345"/>
    <lineage>
        <taxon>Eukaryota</taxon>
        <taxon>Metazoa</taxon>
        <taxon>Spiralia</taxon>
        <taxon>Lophotrochozoa</taxon>
        <taxon>Mollusca</taxon>
        <taxon>Gastropoda</taxon>
        <taxon>Caenogastropoda</taxon>
        <taxon>Sorbeoconcha</taxon>
        <taxon>Cerithioidea</taxon>
        <taxon>Batillariidae</taxon>
        <taxon>Batillaria</taxon>
    </lineage>
</organism>
<reference evidence="1 2" key="1">
    <citation type="journal article" date="2023" name="Sci. Data">
        <title>Genome assembly of the Korean intertidal mud-creeper Batillaria attramentaria.</title>
        <authorList>
            <person name="Patra A.K."/>
            <person name="Ho P.T."/>
            <person name="Jun S."/>
            <person name="Lee S.J."/>
            <person name="Kim Y."/>
            <person name="Won Y.J."/>
        </authorList>
    </citation>
    <scope>NUCLEOTIDE SEQUENCE [LARGE SCALE GENOMIC DNA]</scope>
    <source>
        <strain evidence="1">Wonlab-2016</strain>
    </source>
</reference>